<dbReference type="AlphaFoldDB" id="A0A4R6RPV1"/>
<name>A0A4R6RPV1_9HYPH</name>
<dbReference type="CDD" id="cd09176">
    <property type="entry name" value="PLDc_unchar6"/>
    <property type="match status" value="1"/>
</dbReference>
<keyword evidence="8" id="KW-1185">Reference proteome</keyword>
<evidence type="ECO:0000256" key="3">
    <source>
        <dbReference type="ARBA" id="ARBA00018392"/>
    </source>
</evidence>
<gene>
    <name evidence="7" type="ORF">EDD54_0016</name>
</gene>
<dbReference type="InterPro" id="IPR025202">
    <property type="entry name" value="PLD-like_dom"/>
</dbReference>
<comment type="function">
    <text evidence="1">Could be a virulence factor.</text>
</comment>
<dbReference type="GO" id="GO:0006793">
    <property type="term" value="P:phosphorus metabolic process"/>
    <property type="evidence" value="ECO:0007669"/>
    <property type="project" value="UniProtKB-ARBA"/>
</dbReference>
<reference evidence="7 8" key="1">
    <citation type="submission" date="2019-03" db="EMBL/GenBank/DDBJ databases">
        <title>Genomic Encyclopedia of Type Strains, Phase IV (KMG-IV): sequencing the most valuable type-strain genomes for metagenomic binning, comparative biology and taxonomic classification.</title>
        <authorList>
            <person name="Goeker M."/>
        </authorList>
    </citation>
    <scope>NUCLEOTIDE SEQUENCE [LARGE SCALE GENOMIC DNA]</scope>
    <source>
        <strain evidence="7 8">DSM 102969</strain>
    </source>
</reference>
<evidence type="ECO:0000256" key="2">
    <source>
        <dbReference type="ARBA" id="ARBA00004613"/>
    </source>
</evidence>
<dbReference type="OrthoDB" id="7790352at2"/>
<protein>
    <recommendedName>
        <fullName evidence="3">Phospholipase D</fullName>
    </recommendedName>
    <alternativeName>
        <fullName evidence="5">Choline phosphatase</fullName>
    </alternativeName>
</protein>
<dbReference type="InterPro" id="IPR059166">
    <property type="entry name" value="PLD-like_cat"/>
</dbReference>
<evidence type="ECO:0000256" key="5">
    <source>
        <dbReference type="ARBA" id="ARBA00029594"/>
    </source>
</evidence>
<organism evidence="7 8">
    <name type="scientific">Oharaeibacter diazotrophicus</name>
    <dbReference type="NCBI Taxonomy" id="1920512"/>
    <lineage>
        <taxon>Bacteria</taxon>
        <taxon>Pseudomonadati</taxon>
        <taxon>Pseudomonadota</taxon>
        <taxon>Alphaproteobacteria</taxon>
        <taxon>Hyphomicrobiales</taxon>
        <taxon>Pleomorphomonadaceae</taxon>
        <taxon>Oharaeibacter</taxon>
    </lineage>
</organism>
<comment type="subcellular location">
    <subcellularLocation>
        <location evidence="2">Secreted</location>
    </subcellularLocation>
</comment>
<dbReference type="RefSeq" id="WP_126542108.1">
    <property type="nucleotide sequence ID" value="NZ_BSPM01000015.1"/>
</dbReference>
<comment type="caution">
    <text evidence="7">The sequence shown here is derived from an EMBL/GenBank/DDBJ whole genome shotgun (WGS) entry which is preliminary data.</text>
</comment>
<evidence type="ECO:0000313" key="7">
    <source>
        <dbReference type="EMBL" id="TDP88720.1"/>
    </source>
</evidence>
<dbReference type="Proteomes" id="UP000294547">
    <property type="component" value="Unassembled WGS sequence"/>
</dbReference>
<accession>A0A4R6RPV1</accession>
<proteinExistence type="predicted"/>
<dbReference type="EMBL" id="SNXY01000001">
    <property type="protein sequence ID" value="TDP88720.1"/>
    <property type="molecule type" value="Genomic_DNA"/>
</dbReference>
<keyword evidence="4" id="KW-0964">Secreted</keyword>
<evidence type="ECO:0000313" key="8">
    <source>
        <dbReference type="Proteomes" id="UP000294547"/>
    </source>
</evidence>
<dbReference type="GeneID" id="39489796"/>
<evidence type="ECO:0000256" key="1">
    <source>
        <dbReference type="ARBA" id="ARBA00003145"/>
    </source>
</evidence>
<dbReference type="Pfam" id="PF13091">
    <property type="entry name" value="PLDc_2"/>
    <property type="match status" value="1"/>
</dbReference>
<evidence type="ECO:0000256" key="4">
    <source>
        <dbReference type="ARBA" id="ARBA00022525"/>
    </source>
</evidence>
<sequence length="311" mass="34333">MFWRELDQRICEHLSGAKDEVVLVAPFIKAPVFLRLLTALRPGVIVRTFTRWRVDEVAAGVSDLEVLDVSEARGRASVYLCDELHAKIFLVDNGSALIGSVNITAAALGLSSRPNFEIMHPIAVFPSTVRLFMADLEGRSRRATRLEAENIRARADALHSKLPLEALAPPDAQGEGGAEAASSWFPTFRSPDRLYGLALDVDWMKKATLEEPALRDLIALAPPLDSGEPTFDAHVRGVLLNSSVVAALEAFLTKPQRFGALTDWLRTILPDAVHEERQTAGQTLIRWLLYFAPDRFEVGVPGSYSEVLKLR</sequence>
<dbReference type="GO" id="GO:0003824">
    <property type="term" value="F:catalytic activity"/>
    <property type="evidence" value="ECO:0007669"/>
    <property type="project" value="InterPro"/>
</dbReference>
<evidence type="ECO:0000259" key="6">
    <source>
        <dbReference type="PROSITE" id="PS50035"/>
    </source>
</evidence>
<dbReference type="SUPFAM" id="SSF56024">
    <property type="entry name" value="Phospholipase D/nuclease"/>
    <property type="match status" value="1"/>
</dbReference>
<dbReference type="PROSITE" id="PS50035">
    <property type="entry name" value="PLD"/>
    <property type="match status" value="1"/>
</dbReference>
<dbReference type="InterPro" id="IPR001736">
    <property type="entry name" value="PLipase_D/transphosphatidylase"/>
</dbReference>
<feature type="domain" description="PLD phosphodiesterase" evidence="6">
    <location>
        <begin position="84"/>
        <end position="107"/>
    </location>
</feature>
<dbReference type="GO" id="GO:0005576">
    <property type="term" value="C:extracellular region"/>
    <property type="evidence" value="ECO:0007669"/>
    <property type="project" value="UniProtKB-SubCell"/>
</dbReference>
<dbReference type="Gene3D" id="3.30.870.10">
    <property type="entry name" value="Endonuclease Chain A"/>
    <property type="match status" value="1"/>
</dbReference>